<dbReference type="Proteomes" id="UP000314251">
    <property type="component" value="Unassembled WGS sequence"/>
</dbReference>
<feature type="compositionally biased region" description="Basic residues" evidence="1">
    <location>
        <begin position="80"/>
        <end position="90"/>
    </location>
</feature>
<dbReference type="RefSeq" id="WP_139667734.1">
    <property type="nucleotide sequence ID" value="NZ_VDLY02000007.1"/>
</dbReference>
<name>A0A5N6ADZ6_9ACTN</name>
<dbReference type="AlphaFoldDB" id="A0A5N6ADZ6"/>
<evidence type="ECO:0000256" key="1">
    <source>
        <dbReference type="SAM" id="MobiDB-lite"/>
    </source>
</evidence>
<proteinExistence type="predicted"/>
<feature type="region of interest" description="Disordered" evidence="1">
    <location>
        <begin position="59"/>
        <end position="113"/>
    </location>
</feature>
<evidence type="ECO:0000313" key="3">
    <source>
        <dbReference type="EMBL" id="KAB8165728.1"/>
    </source>
</evidence>
<accession>A0A5N6ADZ6</accession>
<gene>
    <name evidence="3" type="ORF">FH607_012335</name>
</gene>
<feature type="transmembrane region" description="Helical" evidence="2">
    <location>
        <begin position="33"/>
        <end position="53"/>
    </location>
</feature>
<reference evidence="3" key="1">
    <citation type="submission" date="2019-10" db="EMBL/GenBank/DDBJ databases">
        <title>Nonomuraea sp. nov., isolated from Phyllanthus amarus.</title>
        <authorList>
            <person name="Klykleung N."/>
            <person name="Tanasupawat S."/>
        </authorList>
    </citation>
    <scope>NUCLEOTIDE SEQUENCE [LARGE SCALE GENOMIC DNA]</scope>
    <source>
        <strain evidence="3">3MP-10</strain>
    </source>
</reference>
<evidence type="ECO:0000256" key="2">
    <source>
        <dbReference type="SAM" id="Phobius"/>
    </source>
</evidence>
<keyword evidence="2" id="KW-0812">Transmembrane</keyword>
<organism evidence="3 4">
    <name type="scientific">Streptomyces mimosae</name>
    <dbReference type="NCBI Taxonomy" id="2586635"/>
    <lineage>
        <taxon>Bacteria</taxon>
        <taxon>Bacillati</taxon>
        <taxon>Actinomycetota</taxon>
        <taxon>Actinomycetes</taxon>
        <taxon>Kitasatosporales</taxon>
        <taxon>Streptomycetaceae</taxon>
        <taxon>Streptomyces</taxon>
    </lineage>
</organism>
<feature type="transmembrane region" description="Helical" evidence="2">
    <location>
        <begin position="7"/>
        <end position="27"/>
    </location>
</feature>
<keyword evidence="2" id="KW-1133">Transmembrane helix</keyword>
<feature type="compositionally biased region" description="Polar residues" evidence="1">
    <location>
        <begin position="59"/>
        <end position="77"/>
    </location>
</feature>
<keyword evidence="4" id="KW-1185">Reference proteome</keyword>
<sequence length="113" mass="11206">MTGWGRGVVAVGSGLLLVAMAGTWLLVDLERAGWVASVVGGAVGVVGLAYTLLAGASGTEASDTGNATARNGGSANTGVRARRGRPRPGRARNTGDARAEGPGSDANTGWSDR</sequence>
<dbReference type="EMBL" id="VDLY02000007">
    <property type="protein sequence ID" value="KAB8165728.1"/>
    <property type="molecule type" value="Genomic_DNA"/>
</dbReference>
<evidence type="ECO:0000313" key="4">
    <source>
        <dbReference type="Proteomes" id="UP000314251"/>
    </source>
</evidence>
<comment type="caution">
    <text evidence="3">The sequence shown here is derived from an EMBL/GenBank/DDBJ whole genome shotgun (WGS) entry which is preliminary data.</text>
</comment>
<protein>
    <submittedName>
        <fullName evidence="3">Uncharacterized protein</fullName>
    </submittedName>
</protein>
<keyword evidence="2" id="KW-0472">Membrane</keyword>